<evidence type="ECO:0000313" key="4">
    <source>
        <dbReference type="RefSeq" id="XP_010250129.1"/>
    </source>
</evidence>
<dbReference type="PANTHER" id="PTHR45295">
    <property type="entry name" value="CHAPERONE PROTEIN DNAJ C76, CHLOROPLASTIC"/>
    <property type="match status" value="1"/>
</dbReference>
<dbReference type="PROSITE" id="PS50076">
    <property type="entry name" value="DNAJ_2"/>
    <property type="match status" value="1"/>
</dbReference>
<reference evidence="4" key="1">
    <citation type="submission" date="2025-08" db="UniProtKB">
        <authorList>
            <consortium name="RefSeq"/>
        </authorList>
    </citation>
    <scope>IDENTIFICATION</scope>
</reference>
<dbReference type="SUPFAM" id="SSF54862">
    <property type="entry name" value="4Fe-4S ferredoxins"/>
    <property type="match status" value="1"/>
</dbReference>
<dbReference type="eggNOG" id="KOG0716">
    <property type="taxonomic scope" value="Eukaryota"/>
</dbReference>
<keyword evidence="1" id="KW-0812">Transmembrane</keyword>
<dbReference type="InterPro" id="IPR001623">
    <property type="entry name" value="DnaJ_domain"/>
</dbReference>
<dbReference type="OMA" id="QWADSEH"/>
<keyword evidence="3" id="KW-1185">Reference proteome</keyword>
<protein>
    <submittedName>
        <fullName evidence="4">Uncharacterized protein LOC104592448</fullName>
    </submittedName>
</protein>
<accession>A0A1U7ZBS9</accession>
<keyword evidence="1" id="KW-1133">Transmembrane helix</keyword>
<evidence type="ECO:0000259" key="2">
    <source>
        <dbReference type="PROSITE" id="PS50076"/>
    </source>
</evidence>
<gene>
    <name evidence="4" type="primary">LOC104592448</name>
</gene>
<organism evidence="3 4">
    <name type="scientific">Nelumbo nucifera</name>
    <name type="common">Sacred lotus</name>
    <dbReference type="NCBI Taxonomy" id="4432"/>
    <lineage>
        <taxon>Eukaryota</taxon>
        <taxon>Viridiplantae</taxon>
        <taxon>Streptophyta</taxon>
        <taxon>Embryophyta</taxon>
        <taxon>Tracheophyta</taxon>
        <taxon>Spermatophyta</taxon>
        <taxon>Magnoliopsida</taxon>
        <taxon>Proteales</taxon>
        <taxon>Nelumbonaceae</taxon>
        <taxon>Nelumbo</taxon>
    </lineage>
</organism>
<dbReference type="KEGG" id="nnu:104592448"/>
<sequence length="483" mass="53160">MPCANVLAYTPSVSTVIGPSNPGRLHVYPPTTRTLYNNRNTNSIVCKASTSPSSSITEFDLYDLLGIDSTSNRSQIKAAYRSLQKQCHPDIAGPAGHDMAIILNEAYSILSDPSSRSVYDKEQAKIEEFRGYTGKPIYSTWFGSEKEERAVFVDEVKCIGCLKCALVAQNTFAIESVYGRARAVGQWADPELKIQEAIEACPVDCISMVERSNLAALEFLMFRQPRGSVRISAGNAVGTRVSNIFVDVKKFQSRYQETKGKASQRERELDLQREARMSAIQAIRSISNWWYWKPPKSSASGSTIDSNRNLACLPRKATNPNIDKLRDAAAARKLARENAGEPAQGNPKPYIHGDEYWTPTTPLILPATTQSSKSNRVLGSSPTVVPKVKHVAAEDYRGNPLRWRIPVVTATVGAAIVRLQVGDRVGDGLNQHIGGSLALEIVNSSWLQAILAGLAWYFIGMAMVELVEVLRIKQRKAENGVDE</sequence>
<dbReference type="Pfam" id="PF13370">
    <property type="entry name" value="Fer4_13"/>
    <property type="match status" value="1"/>
</dbReference>
<dbReference type="Proteomes" id="UP000189703">
    <property type="component" value="Unplaced"/>
</dbReference>
<dbReference type="PANTHER" id="PTHR45295:SF1">
    <property type="entry name" value="CHAPERONE PROTEIN DNAJ C76, CHLOROPLASTIC"/>
    <property type="match status" value="1"/>
</dbReference>
<dbReference type="FunCoup" id="A0A1U7ZBS9">
    <property type="interactions" value="199"/>
</dbReference>
<evidence type="ECO:0000256" key="1">
    <source>
        <dbReference type="SAM" id="Phobius"/>
    </source>
</evidence>
<dbReference type="InterPro" id="IPR036869">
    <property type="entry name" value="J_dom_sf"/>
</dbReference>
<dbReference type="Pfam" id="PF00226">
    <property type="entry name" value="DnaJ"/>
    <property type="match status" value="1"/>
</dbReference>
<dbReference type="Gene3D" id="3.30.70.20">
    <property type="match status" value="1"/>
</dbReference>
<feature type="transmembrane region" description="Helical" evidence="1">
    <location>
        <begin position="446"/>
        <end position="467"/>
    </location>
</feature>
<dbReference type="CDD" id="cd06257">
    <property type="entry name" value="DnaJ"/>
    <property type="match status" value="1"/>
</dbReference>
<dbReference type="GeneID" id="104592448"/>
<dbReference type="RefSeq" id="XP_010250129.1">
    <property type="nucleotide sequence ID" value="XM_010251827.2"/>
</dbReference>
<keyword evidence="1" id="KW-0472">Membrane</keyword>
<evidence type="ECO:0000313" key="3">
    <source>
        <dbReference type="Proteomes" id="UP000189703"/>
    </source>
</evidence>
<proteinExistence type="predicted"/>
<dbReference type="STRING" id="4432.A0A1U7ZBS9"/>
<dbReference type="AlphaFoldDB" id="A0A1U7ZBS9"/>
<dbReference type="Gene3D" id="1.10.287.110">
    <property type="entry name" value="DnaJ domain"/>
    <property type="match status" value="1"/>
</dbReference>
<dbReference type="SUPFAM" id="SSF46565">
    <property type="entry name" value="Chaperone J-domain"/>
    <property type="match status" value="1"/>
</dbReference>
<name>A0A1U7ZBS9_NELNU</name>
<dbReference type="SMART" id="SM00271">
    <property type="entry name" value="DnaJ"/>
    <property type="match status" value="1"/>
</dbReference>
<feature type="domain" description="J" evidence="2">
    <location>
        <begin position="60"/>
        <end position="123"/>
    </location>
</feature>
<dbReference type="InParanoid" id="A0A1U7ZBS9"/>
<dbReference type="OrthoDB" id="376357at2759"/>